<evidence type="ECO:0000313" key="3">
    <source>
        <dbReference type="Proteomes" id="UP001283341"/>
    </source>
</evidence>
<dbReference type="Pfam" id="PF06985">
    <property type="entry name" value="HET"/>
    <property type="match status" value="1"/>
</dbReference>
<organism evidence="2 3">
    <name type="scientific">Apodospora peruviana</name>
    <dbReference type="NCBI Taxonomy" id="516989"/>
    <lineage>
        <taxon>Eukaryota</taxon>
        <taxon>Fungi</taxon>
        <taxon>Dikarya</taxon>
        <taxon>Ascomycota</taxon>
        <taxon>Pezizomycotina</taxon>
        <taxon>Sordariomycetes</taxon>
        <taxon>Sordariomycetidae</taxon>
        <taxon>Sordariales</taxon>
        <taxon>Lasiosphaeriaceae</taxon>
        <taxon>Apodospora</taxon>
    </lineage>
</organism>
<evidence type="ECO:0000259" key="1">
    <source>
        <dbReference type="Pfam" id="PF06985"/>
    </source>
</evidence>
<dbReference type="InterPro" id="IPR052895">
    <property type="entry name" value="HetReg/Transcr_Mod"/>
</dbReference>
<reference evidence="2" key="1">
    <citation type="journal article" date="2023" name="Mol. Phylogenet. Evol.">
        <title>Genome-scale phylogeny and comparative genomics of the fungal order Sordariales.</title>
        <authorList>
            <person name="Hensen N."/>
            <person name="Bonometti L."/>
            <person name="Westerberg I."/>
            <person name="Brannstrom I.O."/>
            <person name="Guillou S."/>
            <person name="Cros-Aarteil S."/>
            <person name="Calhoun S."/>
            <person name="Haridas S."/>
            <person name="Kuo A."/>
            <person name="Mondo S."/>
            <person name="Pangilinan J."/>
            <person name="Riley R."/>
            <person name="LaButti K."/>
            <person name="Andreopoulos B."/>
            <person name="Lipzen A."/>
            <person name="Chen C."/>
            <person name="Yan M."/>
            <person name="Daum C."/>
            <person name="Ng V."/>
            <person name="Clum A."/>
            <person name="Steindorff A."/>
            <person name="Ohm R.A."/>
            <person name="Martin F."/>
            <person name="Silar P."/>
            <person name="Natvig D.O."/>
            <person name="Lalanne C."/>
            <person name="Gautier V."/>
            <person name="Ament-Velasquez S.L."/>
            <person name="Kruys A."/>
            <person name="Hutchinson M.I."/>
            <person name="Powell A.J."/>
            <person name="Barry K."/>
            <person name="Miller A.N."/>
            <person name="Grigoriev I.V."/>
            <person name="Debuchy R."/>
            <person name="Gladieux P."/>
            <person name="Hiltunen Thoren M."/>
            <person name="Johannesson H."/>
        </authorList>
    </citation>
    <scope>NUCLEOTIDE SEQUENCE</scope>
    <source>
        <strain evidence="2">CBS 118394</strain>
    </source>
</reference>
<dbReference type="PANTHER" id="PTHR24148">
    <property type="entry name" value="ANKYRIN REPEAT DOMAIN-CONTAINING PROTEIN 39 HOMOLOG-RELATED"/>
    <property type="match status" value="1"/>
</dbReference>
<dbReference type="Pfam" id="PF26639">
    <property type="entry name" value="Het-6_barrel"/>
    <property type="match status" value="1"/>
</dbReference>
<sequence>MTLVTLYEPLQDIEYFRLLRVSRDPTTGVISGDLQNFLLSSRSCPRFISFSYAWGSSTTTRTIKLHDHDVAVIESVYRLLEVICDGGARDSVPPNAWLWIDSICINQADWQERGLQVSLMGKIYRQSRRTIVWLGEATPETDEGMDFMHELVRENTALVQHSKETGFRIIPDNLKDPDKWKALAAVLERPWWRRVWTLQEYIIAPHLDFYCGTKSISRTRLRTALYSLWLCKPGEKLIKDESWNPAWTRRRLLQWFQHDDYWDKMGLLALMAYSSGCAVTDPRDRVYGLLGLARDLDIQMVGRPSYDHDADTLYTNLVKSFVESYQSLDIICFAELFNGGLGLPSWVPDWSTAKEVFVIPLMVSQSGKDHIGNFRPIMNREDTAGSAPVYAAAAQELPQIVFSEDGRRLTCKGILIDHIDGLGGVEAPEDGGTAGSSDLVLQQSEASANLSEDKATSDHDDDRLGLLDALVRSLVLDRQDRYLSKSAPVDHFRQDLQQLVFLAAAEQGEDNDSSFASRRFLPWYRRSKNLLIRGGVSLEELCKPPSASSLADNMSALSIADIDVTEEGFVQRLHDTVVPKKMCRRLCTTKEGSVGMVPPQARREDAVCVLFGCSVPVLLRRCCEDGGSGAEDYRFVGECYLDGFMKGEALARSAEARDFVLR</sequence>
<accession>A0AAE0HZ58</accession>
<dbReference type="AlphaFoldDB" id="A0AAE0HZ58"/>
<protein>
    <submittedName>
        <fullName evidence="2">Heterokaryon incompatibility protein-domain-containing protein</fullName>
    </submittedName>
</protein>
<dbReference type="Proteomes" id="UP001283341">
    <property type="component" value="Unassembled WGS sequence"/>
</dbReference>
<evidence type="ECO:0000313" key="2">
    <source>
        <dbReference type="EMBL" id="KAK3315547.1"/>
    </source>
</evidence>
<reference evidence="2" key="2">
    <citation type="submission" date="2023-06" db="EMBL/GenBank/DDBJ databases">
        <authorList>
            <consortium name="Lawrence Berkeley National Laboratory"/>
            <person name="Haridas S."/>
            <person name="Hensen N."/>
            <person name="Bonometti L."/>
            <person name="Westerberg I."/>
            <person name="Brannstrom I.O."/>
            <person name="Guillou S."/>
            <person name="Cros-Aarteil S."/>
            <person name="Calhoun S."/>
            <person name="Kuo A."/>
            <person name="Mondo S."/>
            <person name="Pangilinan J."/>
            <person name="Riley R."/>
            <person name="Labutti K."/>
            <person name="Andreopoulos B."/>
            <person name="Lipzen A."/>
            <person name="Chen C."/>
            <person name="Yanf M."/>
            <person name="Daum C."/>
            <person name="Ng V."/>
            <person name="Clum A."/>
            <person name="Steindorff A."/>
            <person name="Ohm R."/>
            <person name="Martin F."/>
            <person name="Silar P."/>
            <person name="Natvig D."/>
            <person name="Lalanne C."/>
            <person name="Gautier V."/>
            <person name="Ament-Velasquez S.L."/>
            <person name="Kruys A."/>
            <person name="Hutchinson M.I."/>
            <person name="Powell A.J."/>
            <person name="Barry K."/>
            <person name="Miller A.N."/>
            <person name="Grigoriev I.V."/>
            <person name="Debuchy R."/>
            <person name="Gladieux P."/>
            <person name="Thoren M.H."/>
            <person name="Johannesson H."/>
        </authorList>
    </citation>
    <scope>NUCLEOTIDE SEQUENCE</scope>
    <source>
        <strain evidence="2">CBS 118394</strain>
    </source>
</reference>
<comment type="caution">
    <text evidence="2">The sequence shown here is derived from an EMBL/GenBank/DDBJ whole genome shotgun (WGS) entry which is preliminary data.</text>
</comment>
<dbReference type="EMBL" id="JAUEDM010000006">
    <property type="protein sequence ID" value="KAK3315547.1"/>
    <property type="molecule type" value="Genomic_DNA"/>
</dbReference>
<gene>
    <name evidence="2" type="ORF">B0H66DRAFT_565572</name>
</gene>
<feature type="domain" description="Heterokaryon incompatibility" evidence="1">
    <location>
        <begin position="48"/>
        <end position="200"/>
    </location>
</feature>
<dbReference type="PANTHER" id="PTHR24148:SF73">
    <property type="entry name" value="HET DOMAIN PROTEIN (AFU_ORTHOLOGUE AFUA_8G01020)"/>
    <property type="match status" value="1"/>
</dbReference>
<name>A0AAE0HZ58_9PEZI</name>
<dbReference type="InterPro" id="IPR010730">
    <property type="entry name" value="HET"/>
</dbReference>
<proteinExistence type="predicted"/>
<keyword evidence="3" id="KW-1185">Reference proteome</keyword>